<comment type="cofactor">
    <cofactor evidence="2">
        <name>FAD</name>
        <dbReference type="ChEBI" id="CHEBI:57692"/>
    </cofactor>
</comment>
<dbReference type="AlphaFoldDB" id="A0AAN9Y5I3"/>
<feature type="domain" description="Glucose-methanol-choline oxidoreductase C-terminal" evidence="4">
    <location>
        <begin position="452"/>
        <end position="591"/>
    </location>
</feature>
<dbReference type="PANTHER" id="PTHR11552">
    <property type="entry name" value="GLUCOSE-METHANOL-CHOLINE GMC OXIDOREDUCTASE"/>
    <property type="match status" value="1"/>
</dbReference>
<evidence type="ECO:0000256" key="1">
    <source>
        <dbReference type="ARBA" id="ARBA00010790"/>
    </source>
</evidence>
<evidence type="ECO:0000313" key="5">
    <source>
        <dbReference type="EMBL" id="KAK7595396.1"/>
    </source>
</evidence>
<dbReference type="PANTHER" id="PTHR11552:SF217">
    <property type="entry name" value="GLUCOSE DEHYDROGENASE [FAD, QUINONE]"/>
    <property type="match status" value="1"/>
</dbReference>
<dbReference type="InterPro" id="IPR012132">
    <property type="entry name" value="GMC_OxRdtase"/>
</dbReference>
<dbReference type="Gene3D" id="3.30.560.10">
    <property type="entry name" value="Glucose Oxidase, domain 3"/>
    <property type="match status" value="1"/>
</dbReference>
<feature type="domain" description="Glucose-methanol-choline oxidoreductase N-terminal" evidence="3">
    <location>
        <begin position="66"/>
        <end position="361"/>
    </location>
</feature>
<proteinExistence type="inferred from homology"/>
<evidence type="ECO:0000259" key="4">
    <source>
        <dbReference type="Pfam" id="PF05199"/>
    </source>
</evidence>
<keyword evidence="2" id="KW-0274">FAD</keyword>
<evidence type="ECO:0000259" key="3">
    <source>
        <dbReference type="Pfam" id="PF00732"/>
    </source>
</evidence>
<gene>
    <name evidence="5" type="ORF">V9T40_013221</name>
</gene>
<dbReference type="GO" id="GO:0016614">
    <property type="term" value="F:oxidoreductase activity, acting on CH-OH group of donors"/>
    <property type="evidence" value="ECO:0007669"/>
    <property type="project" value="InterPro"/>
</dbReference>
<comment type="similarity">
    <text evidence="1">Belongs to the GMC oxidoreductase family.</text>
</comment>
<keyword evidence="2" id="KW-0285">Flavoprotein</keyword>
<dbReference type="Pfam" id="PF05199">
    <property type="entry name" value="GMC_oxred_C"/>
    <property type="match status" value="1"/>
</dbReference>
<dbReference type="SUPFAM" id="SSF51905">
    <property type="entry name" value="FAD/NAD(P)-binding domain"/>
    <property type="match status" value="1"/>
</dbReference>
<dbReference type="SUPFAM" id="SSF54373">
    <property type="entry name" value="FAD-linked reductases, C-terminal domain"/>
    <property type="match status" value="1"/>
</dbReference>
<sequence>MRCDGCSFEEANLLTGKCDLPANNNVFILMSLIEIIIRAQCSISDPCRRVKSIANQNAKEFLEDEYDFIVVGGGVAGSVIAARLSENPYAKVLLLEAGGEAPTITSVPAFWNTATNTSYDWQYQTVPQKRACLSNNGICLWPRGKMLCGTACLSGLMYTRGHPSVYDEWAKDNEGWSYDELMEYFKKSERNGEPFDEIDKEYHGFEGPMSVSRFPFLPDLATNILKGAKELGMRYGDPNGRRQETFTIAPIMTENGEMASPYKMYLRPALGRPNLRVLLESHVVRINFDKSGSRATGVEFQDKWGKVRKMKARKEVILCGGVVGSAQLLQLSGIGPKEELEKLRIKVVRNLPVGRNLHYHIGYGVTMRMEGKNTNSLTNETLDDFLKNRDGPFTSTGLTQLTGFYASKYSKNKVPDIQFYLDGYTPKCRTRENLREKSDVSFRPIYLLSKCRGSIRLRSADPHAKPLIDPNYLCDETELKALLESVEVVYNLTRTKAMRECVREFDIAENKRCAHLRAKSSTQYWTCVIKEYTNGENHHAGTCKMGPATDATAVVDHQLRVHGIPNLRVADASIFPTPINCNTIAPVIMIGEKAADMIKCDWHL</sequence>
<name>A0AAN9Y5I3_9HEMI</name>
<dbReference type="GO" id="GO:0050660">
    <property type="term" value="F:flavin adenine dinucleotide binding"/>
    <property type="evidence" value="ECO:0007669"/>
    <property type="project" value="InterPro"/>
</dbReference>
<dbReference type="EMBL" id="JBBCAQ010000018">
    <property type="protein sequence ID" value="KAK7595396.1"/>
    <property type="molecule type" value="Genomic_DNA"/>
</dbReference>
<accession>A0AAN9Y5I3</accession>
<protein>
    <submittedName>
        <fullName evidence="5">Uncharacterized protein</fullName>
    </submittedName>
</protein>
<reference evidence="5 6" key="1">
    <citation type="submission" date="2024-03" db="EMBL/GenBank/DDBJ databases">
        <title>Adaptation during the transition from Ophiocordyceps entomopathogen to insect associate is accompanied by gene loss and intensified selection.</title>
        <authorList>
            <person name="Ward C.M."/>
            <person name="Onetto C.A."/>
            <person name="Borneman A.R."/>
        </authorList>
    </citation>
    <scope>NUCLEOTIDE SEQUENCE [LARGE SCALE GENOMIC DNA]</scope>
    <source>
        <strain evidence="5">AWRI1</strain>
        <tissue evidence="5">Single Adult Female</tissue>
    </source>
</reference>
<feature type="binding site" evidence="2">
    <location>
        <position position="283"/>
    </location>
    <ligand>
        <name>FAD</name>
        <dbReference type="ChEBI" id="CHEBI:57692"/>
    </ligand>
</feature>
<dbReference type="InterPro" id="IPR036188">
    <property type="entry name" value="FAD/NAD-bd_sf"/>
</dbReference>
<comment type="caution">
    <text evidence="5">The sequence shown here is derived from an EMBL/GenBank/DDBJ whole genome shotgun (WGS) entry which is preliminary data.</text>
</comment>
<organism evidence="5 6">
    <name type="scientific">Parthenolecanium corni</name>
    <dbReference type="NCBI Taxonomy" id="536013"/>
    <lineage>
        <taxon>Eukaryota</taxon>
        <taxon>Metazoa</taxon>
        <taxon>Ecdysozoa</taxon>
        <taxon>Arthropoda</taxon>
        <taxon>Hexapoda</taxon>
        <taxon>Insecta</taxon>
        <taxon>Pterygota</taxon>
        <taxon>Neoptera</taxon>
        <taxon>Paraneoptera</taxon>
        <taxon>Hemiptera</taxon>
        <taxon>Sternorrhyncha</taxon>
        <taxon>Coccoidea</taxon>
        <taxon>Coccidae</taxon>
        <taxon>Parthenolecanium</taxon>
    </lineage>
</organism>
<dbReference type="PIRSF" id="PIRSF000137">
    <property type="entry name" value="Alcohol_oxidase"/>
    <property type="match status" value="1"/>
</dbReference>
<evidence type="ECO:0000256" key="2">
    <source>
        <dbReference type="PIRSR" id="PIRSR000137-2"/>
    </source>
</evidence>
<dbReference type="Proteomes" id="UP001367676">
    <property type="component" value="Unassembled WGS sequence"/>
</dbReference>
<feature type="binding site" evidence="2">
    <location>
        <position position="150"/>
    </location>
    <ligand>
        <name>FAD</name>
        <dbReference type="ChEBI" id="CHEBI:57692"/>
    </ligand>
</feature>
<dbReference type="Pfam" id="PF00732">
    <property type="entry name" value="GMC_oxred_N"/>
    <property type="match status" value="1"/>
</dbReference>
<dbReference type="InterPro" id="IPR000172">
    <property type="entry name" value="GMC_OxRdtase_N"/>
</dbReference>
<dbReference type="InterPro" id="IPR007867">
    <property type="entry name" value="GMC_OxRtase_C"/>
</dbReference>
<keyword evidence="6" id="KW-1185">Reference proteome</keyword>
<evidence type="ECO:0000313" key="6">
    <source>
        <dbReference type="Proteomes" id="UP001367676"/>
    </source>
</evidence>
<dbReference type="Gene3D" id="3.50.50.60">
    <property type="entry name" value="FAD/NAD(P)-binding domain"/>
    <property type="match status" value="1"/>
</dbReference>